<dbReference type="PhylomeDB" id="T1JG54"/>
<dbReference type="InterPro" id="IPR016024">
    <property type="entry name" value="ARM-type_fold"/>
</dbReference>
<keyword evidence="7" id="KW-1133">Transmembrane helix</keyword>
<dbReference type="GO" id="GO:0008654">
    <property type="term" value="P:phospholipid biosynthetic process"/>
    <property type="evidence" value="ECO:0007669"/>
    <property type="project" value="UniProtKB-KW"/>
</dbReference>
<proteinExistence type="inferred from homology"/>
<accession>T1JG54</accession>
<dbReference type="OMA" id="RRTEYIY"/>
<keyword evidence="17" id="KW-1185">Reference proteome</keyword>
<dbReference type="PANTHER" id="PTHR48182">
    <property type="entry name" value="PROTEIN SERAC1"/>
    <property type="match status" value="1"/>
</dbReference>
<evidence type="ECO:0000256" key="8">
    <source>
        <dbReference type="ARBA" id="ARBA00023098"/>
    </source>
</evidence>
<evidence type="ECO:0000256" key="11">
    <source>
        <dbReference type="ARBA" id="ARBA00023209"/>
    </source>
</evidence>
<keyword evidence="6" id="KW-0256">Endoplasmic reticulum</keyword>
<evidence type="ECO:0000256" key="1">
    <source>
        <dbReference type="ARBA" id="ARBA00004167"/>
    </source>
</evidence>
<dbReference type="GO" id="GO:0005783">
    <property type="term" value="C:endoplasmic reticulum"/>
    <property type="evidence" value="ECO:0007669"/>
    <property type="project" value="UniProtKB-SubCell"/>
</dbReference>
<evidence type="ECO:0000256" key="6">
    <source>
        <dbReference type="ARBA" id="ARBA00022824"/>
    </source>
</evidence>
<evidence type="ECO:0000256" key="9">
    <source>
        <dbReference type="ARBA" id="ARBA00023128"/>
    </source>
</evidence>
<dbReference type="EnsemblMetazoa" id="SMAR012823-RA">
    <property type="protein sequence ID" value="SMAR012823-PA"/>
    <property type="gene ID" value="SMAR012823"/>
</dbReference>
<dbReference type="eggNOG" id="KOG2029">
    <property type="taxonomic scope" value="Eukaryota"/>
</dbReference>
<evidence type="ECO:0000256" key="3">
    <source>
        <dbReference type="ARBA" id="ARBA00004240"/>
    </source>
</evidence>
<keyword evidence="11" id="KW-0594">Phospholipid biosynthesis</keyword>
<evidence type="ECO:0000256" key="12">
    <source>
        <dbReference type="ARBA" id="ARBA00023264"/>
    </source>
</evidence>
<organism evidence="16 17">
    <name type="scientific">Strigamia maritima</name>
    <name type="common">European centipede</name>
    <name type="synonym">Geophilus maritimus</name>
    <dbReference type="NCBI Taxonomy" id="126957"/>
    <lineage>
        <taxon>Eukaryota</taxon>
        <taxon>Metazoa</taxon>
        <taxon>Ecdysozoa</taxon>
        <taxon>Arthropoda</taxon>
        <taxon>Myriapoda</taxon>
        <taxon>Chilopoda</taxon>
        <taxon>Pleurostigmophora</taxon>
        <taxon>Geophilomorpha</taxon>
        <taxon>Linotaeniidae</taxon>
        <taxon>Strigamia</taxon>
    </lineage>
</organism>
<comment type="subcellular location">
    <subcellularLocation>
        <location evidence="3">Endoplasmic reticulum</location>
    </subcellularLocation>
    <subcellularLocation>
        <location evidence="1">Membrane</location>
        <topology evidence="1">Single-pass membrane protein</topology>
    </subcellularLocation>
    <subcellularLocation>
        <location evidence="2">Mitochondrion</location>
    </subcellularLocation>
</comment>
<dbReference type="EMBL" id="JH432192">
    <property type="status" value="NOT_ANNOTATED_CDS"/>
    <property type="molecule type" value="Genomic_DNA"/>
</dbReference>
<keyword evidence="8" id="KW-0443">Lipid metabolism</keyword>
<dbReference type="InterPro" id="IPR052374">
    <property type="entry name" value="SERAC1"/>
</dbReference>
<evidence type="ECO:0000256" key="7">
    <source>
        <dbReference type="ARBA" id="ARBA00022989"/>
    </source>
</evidence>
<evidence type="ECO:0000256" key="13">
    <source>
        <dbReference type="ARBA" id="ARBA00038024"/>
    </source>
</evidence>
<evidence type="ECO:0000256" key="15">
    <source>
        <dbReference type="ARBA" id="ARBA00041701"/>
    </source>
</evidence>
<reference evidence="16" key="2">
    <citation type="submission" date="2015-02" db="UniProtKB">
        <authorList>
            <consortium name="EnsemblMetazoa"/>
        </authorList>
    </citation>
    <scope>IDENTIFICATION</scope>
</reference>
<reference evidence="17" key="1">
    <citation type="submission" date="2011-05" db="EMBL/GenBank/DDBJ databases">
        <authorList>
            <person name="Richards S.R."/>
            <person name="Qu J."/>
            <person name="Jiang H."/>
            <person name="Jhangiani S.N."/>
            <person name="Agravi P."/>
            <person name="Goodspeed R."/>
            <person name="Gross S."/>
            <person name="Mandapat C."/>
            <person name="Jackson L."/>
            <person name="Mathew T."/>
            <person name="Pu L."/>
            <person name="Thornton R."/>
            <person name="Saada N."/>
            <person name="Wilczek-Boney K.B."/>
            <person name="Lee S."/>
            <person name="Kovar C."/>
            <person name="Wu Y."/>
            <person name="Scherer S.E."/>
            <person name="Worley K.C."/>
            <person name="Muzny D.M."/>
            <person name="Gibbs R."/>
        </authorList>
    </citation>
    <scope>NUCLEOTIDE SEQUENCE</scope>
    <source>
        <strain evidence="17">Brora</strain>
    </source>
</reference>
<dbReference type="GO" id="GO:0016020">
    <property type="term" value="C:membrane"/>
    <property type="evidence" value="ECO:0007669"/>
    <property type="project" value="UniProtKB-SubCell"/>
</dbReference>
<dbReference type="InterPro" id="IPR029058">
    <property type="entry name" value="AB_hydrolase_fold"/>
</dbReference>
<protein>
    <recommendedName>
        <fullName evidence="14">Protein SERAC1</fullName>
    </recommendedName>
    <alternativeName>
        <fullName evidence="15">Serine active site-containing protein 1</fullName>
    </alternativeName>
</protein>
<dbReference type="Gene3D" id="1.25.10.10">
    <property type="entry name" value="Leucine-rich Repeat Variant"/>
    <property type="match status" value="1"/>
</dbReference>
<dbReference type="InterPro" id="IPR011989">
    <property type="entry name" value="ARM-like"/>
</dbReference>
<evidence type="ECO:0000256" key="2">
    <source>
        <dbReference type="ARBA" id="ARBA00004173"/>
    </source>
</evidence>
<comment type="similarity">
    <text evidence="13">Belongs to the SERAC1 family.</text>
</comment>
<dbReference type="Proteomes" id="UP000014500">
    <property type="component" value="Unassembled WGS sequence"/>
</dbReference>
<name>T1JG54_STRMM</name>
<sequence length="576" mass="65346">MIVSDSDYLHIAQASDLKTAVGLARSKNGKMNLFLKPPQLPESKEPELERKFRNIIATLPKQGVAHCVAYLTKHVMDRGHFYHTTESGDWYFGSEAEIRDRRFKRVAADTMRMFYLDALLSHSTVASHRRLIVEKGGLQLLMDVVKISPQVQVCSLVAQIIGNLALDDSLHSLIYEAGWVRLLAQWLKNENIEISVPAARALANLDRDALKDFFDDGVYVLHPLYRLSANENITADVVFVHGLTGGAFKTWRQRDESALPDPVDEDKNTQGSIDAIPVLEKRRDMQLVMEDMTMISKKHLFPGEEGGVEKKAGNWFKNLRATSFVPSHTACWPKDWLPVDCPHVRIISVDFDAEVSEWFRKCPGEAEKSTIAMRSYDLLQRLLKAGIGQRPIIWVSHSLGGLLVKKLLVTCNQSSDTHMSRIWRRTKGVVFFSVPHRGSEWANWGSTERLIMLTQEVQELKYNSTQLIDLHRQFQDIVEAVHLPCLSFGETLKTKLGLKVEAMFVSPYSADPGFGEFITVATDHVNVCKPVNRRSKLYLLVLEFIYENIPHSIIESIMAPAVGKFDEDAILEQYMW</sequence>
<evidence type="ECO:0000313" key="17">
    <source>
        <dbReference type="Proteomes" id="UP000014500"/>
    </source>
</evidence>
<dbReference type="STRING" id="126957.T1JG54"/>
<dbReference type="PANTHER" id="PTHR48182:SF2">
    <property type="entry name" value="PROTEIN SERAC1"/>
    <property type="match status" value="1"/>
</dbReference>
<evidence type="ECO:0000256" key="5">
    <source>
        <dbReference type="ARBA" id="ARBA00022692"/>
    </source>
</evidence>
<keyword evidence="4" id="KW-0444">Lipid biosynthesis</keyword>
<keyword evidence="10" id="KW-0472">Membrane</keyword>
<keyword evidence="9" id="KW-0496">Mitochondrion</keyword>
<dbReference type="SUPFAM" id="SSF48371">
    <property type="entry name" value="ARM repeat"/>
    <property type="match status" value="1"/>
</dbReference>
<dbReference type="HOGENOM" id="CLU_023317_0_0_1"/>
<evidence type="ECO:0000256" key="14">
    <source>
        <dbReference type="ARBA" id="ARBA00040991"/>
    </source>
</evidence>
<dbReference type="Gene3D" id="3.40.50.1820">
    <property type="entry name" value="alpha/beta hydrolase"/>
    <property type="match status" value="1"/>
</dbReference>
<keyword evidence="12" id="KW-1208">Phospholipid metabolism</keyword>
<dbReference type="GO" id="GO:0005739">
    <property type="term" value="C:mitochondrion"/>
    <property type="evidence" value="ECO:0007669"/>
    <property type="project" value="UniProtKB-SubCell"/>
</dbReference>
<evidence type="ECO:0000313" key="16">
    <source>
        <dbReference type="EnsemblMetazoa" id="SMAR012823-PA"/>
    </source>
</evidence>
<evidence type="ECO:0000256" key="4">
    <source>
        <dbReference type="ARBA" id="ARBA00022516"/>
    </source>
</evidence>
<dbReference type="AlphaFoldDB" id="T1JG54"/>
<dbReference type="SUPFAM" id="SSF53474">
    <property type="entry name" value="alpha/beta-Hydrolases"/>
    <property type="match status" value="1"/>
</dbReference>
<keyword evidence="5" id="KW-0812">Transmembrane</keyword>
<evidence type="ECO:0000256" key="10">
    <source>
        <dbReference type="ARBA" id="ARBA00023136"/>
    </source>
</evidence>